<dbReference type="AlphaFoldDB" id="A0A3R8PHV8"/>
<protein>
    <recommendedName>
        <fullName evidence="1">thiosulfate sulfurtransferase</fullName>
        <ecNumber evidence="1">2.8.1.1</ecNumber>
    </recommendedName>
</protein>
<dbReference type="PANTHER" id="PTHR43855:SF1">
    <property type="entry name" value="THIOSULFATE SULFURTRANSFERASE"/>
    <property type="match status" value="1"/>
</dbReference>
<evidence type="ECO:0000256" key="3">
    <source>
        <dbReference type="ARBA" id="ARBA00047549"/>
    </source>
</evidence>
<dbReference type="RefSeq" id="WP_125207136.1">
    <property type="nucleotide sequence ID" value="NZ_JAUKFU010000121.1"/>
</dbReference>
<gene>
    <name evidence="5" type="ORF">CXF48_05705</name>
</gene>
<dbReference type="SMART" id="SM00450">
    <property type="entry name" value="RHOD"/>
    <property type="match status" value="2"/>
</dbReference>
<keyword evidence="2" id="KW-0677">Repeat</keyword>
<organism evidence="5 6">
    <name type="scientific">Corynebacterium bovis</name>
    <dbReference type="NCBI Taxonomy" id="36808"/>
    <lineage>
        <taxon>Bacteria</taxon>
        <taxon>Bacillati</taxon>
        <taxon>Actinomycetota</taxon>
        <taxon>Actinomycetes</taxon>
        <taxon>Mycobacteriales</taxon>
        <taxon>Corynebacteriaceae</taxon>
        <taxon>Corynebacterium</taxon>
    </lineage>
</organism>
<dbReference type="EC" id="2.8.1.1" evidence="1"/>
<name>A0A3R8PHV8_9CORY</name>
<dbReference type="InterPro" id="IPR036873">
    <property type="entry name" value="Rhodanese-like_dom_sf"/>
</dbReference>
<dbReference type="InterPro" id="IPR051126">
    <property type="entry name" value="Thiosulfate_sulfurtransferase"/>
</dbReference>
<dbReference type="EMBL" id="PQNK01000007">
    <property type="protein sequence ID" value="RRO86760.1"/>
    <property type="molecule type" value="Genomic_DNA"/>
</dbReference>
<dbReference type="CDD" id="cd01448">
    <property type="entry name" value="TST_Repeat_1"/>
    <property type="match status" value="1"/>
</dbReference>
<comment type="caution">
    <text evidence="5">The sequence shown here is derived from an EMBL/GenBank/DDBJ whole genome shotgun (WGS) entry which is preliminary data.</text>
</comment>
<proteinExistence type="predicted"/>
<dbReference type="Gene3D" id="3.40.250.10">
    <property type="entry name" value="Rhodanese-like domain"/>
    <property type="match status" value="2"/>
</dbReference>
<dbReference type="PROSITE" id="PS50206">
    <property type="entry name" value="RHODANESE_3"/>
    <property type="match status" value="2"/>
</dbReference>
<feature type="domain" description="Rhodanese" evidence="4">
    <location>
        <begin position="49"/>
        <end position="143"/>
    </location>
</feature>
<evidence type="ECO:0000259" key="4">
    <source>
        <dbReference type="PROSITE" id="PS50206"/>
    </source>
</evidence>
<reference evidence="5 6" key="1">
    <citation type="submission" date="2018-01" db="EMBL/GenBank/DDBJ databases">
        <title>Twenty Corynebacterium bovis Genomes.</title>
        <authorList>
            <person name="Gulvik C.A."/>
        </authorList>
    </citation>
    <scope>NUCLEOTIDE SEQUENCE [LARGE SCALE GENOMIC DNA]</scope>
    <source>
        <strain evidence="5 6">F6900</strain>
    </source>
</reference>
<accession>A0A3R8PHV8</accession>
<dbReference type="Pfam" id="PF00581">
    <property type="entry name" value="Rhodanese"/>
    <property type="match status" value="2"/>
</dbReference>
<evidence type="ECO:0000256" key="1">
    <source>
        <dbReference type="ARBA" id="ARBA00012245"/>
    </source>
</evidence>
<evidence type="ECO:0000313" key="5">
    <source>
        <dbReference type="EMBL" id="RRO86760.1"/>
    </source>
</evidence>
<feature type="domain" description="Rhodanese" evidence="4">
    <location>
        <begin position="191"/>
        <end position="303"/>
    </location>
</feature>
<comment type="catalytic activity">
    <reaction evidence="3">
        <text>thiosulfate + hydrogen cyanide = thiocyanate + sulfite + 2 H(+)</text>
        <dbReference type="Rhea" id="RHEA:16881"/>
        <dbReference type="ChEBI" id="CHEBI:15378"/>
        <dbReference type="ChEBI" id="CHEBI:17359"/>
        <dbReference type="ChEBI" id="CHEBI:18022"/>
        <dbReference type="ChEBI" id="CHEBI:18407"/>
        <dbReference type="ChEBI" id="CHEBI:33542"/>
        <dbReference type="EC" id="2.8.1.1"/>
    </reaction>
</comment>
<dbReference type="InterPro" id="IPR001763">
    <property type="entry name" value="Rhodanese-like_dom"/>
</dbReference>
<keyword evidence="5" id="KW-0808">Transferase</keyword>
<dbReference type="GO" id="GO:0004792">
    <property type="term" value="F:thiosulfate-cyanide sulfurtransferase activity"/>
    <property type="evidence" value="ECO:0007669"/>
    <property type="project" value="UniProtKB-EC"/>
</dbReference>
<dbReference type="PANTHER" id="PTHR43855">
    <property type="entry name" value="THIOSULFATE SULFURTRANSFERASE"/>
    <property type="match status" value="1"/>
</dbReference>
<dbReference type="SUPFAM" id="SSF52821">
    <property type="entry name" value="Rhodanese/Cell cycle control phosphatase"/>
    <property type="match status" value="2"/>
</dbReference>
<evidence type="ECO:0000256" key="2">
    <source>
        <dbReference type="ARBA" id="ARBA00022737"/>
    </source>
</evidence>
<dbReference type="Proteomes" id="UP000276526">
    <property type="component" value="Unassembled WGS sequence"/>
</dbReference>
<sequence>MTASSSAAPAATFVTGDDLLASLTRGDRVTVLDSNWHRGENSSWLAYVSQHIPGAMFCDPLAALAGTPARGVGRNPLPQPDVLQRHCRDWRIDAAQPVRIYDAGRNLYAARAWWVLRWAGHPDVAVLNGGTPAWEAAGGDVAGGVGALRGHGRFTVEPGSMPVATLEEVAEVSDALTGRGDGGTASSAPGAADVPVLVDAREESRFTGRREALDRQAGHIPGAVSVPVWELTEDDGTVAAPEVVRERLAGHGVTSGEGVIVYSGSGLHSSLFLAAMEYAGLTGARHYVGGWSQWAAVGSRPVDRGI</sequence>
<evidence type="ECO:0000313" key="6">
    <source>
        <dbReference type="Proteomes" id="UP000276526"/>
    </source>
</evidence>